<gene>
    <name evidence="1" type="ordered locus">LSEI_2085</name>
</gene>
<dbReference type="AntiFam" id="ANF00268">
    <property type="entry name" value="DNA repeat translations related to WP_015765070.1"/>
</dbReference>
<dbReference type="Proteomes" id="UP000001651">
    <property type="component" value="Chromosome"/>
</dbReference>
<dbReference type="HOGENOM" id="CLU_1641592_0_0_9"/>
<sequence>MLKVDLQLSALITKSRTATSNIRAQTEALKNRNMFKSQFDVTGIADRSRARSAIQNPQYRSFQSSRNGLPTWSIKKHQRNRRFYDRRFFREREPARVETGAYAALGVMVGFGPLRSRSLCAGFWAGKRVYGETQRNFHEISGAPCPNEPGNKTCAEANLAA</sequence>
<dbReference type="AlphaFoldDB" id="Q036N5"/>
<evidence type="ECO:0000313" key="2">
    <source>
        <dbReference type="Proteomes" id="UP000001651"/>
    </source>
</evidence>
<reference evidence="1 2" key="1">
    <citation type="journal article" date="2006" name="Proc. Natl. Acad. Sci. U.S.A.">
        <title>Comparative genomics of the lactic acid bacteria.</title>
        <authorList>
            <person name="Makarova K."/>
            <person name="Slesarev A."/>
            <person name="Wolf Y."/>
            <person name="Sorokin A."/>
            <person name="Mirkin B."/>
            <person name="Koonin E."/>
            <person name="Pavlov A."/>
            <person name="Pavlova N."/>
            <person name="Karamychev V."/>
            <person name="Polouchine N."/>
            <person name="Shakhova V."/>
            <person name="Grigoriev I."/>
            <person name="Lou Y."/>
            <person name="Rohksar D."/>
            <person name="Lucas S."/>
            <person name="Huang K."/>
            <person name="Goodstein D.M."/>
            <person name="Hawkins T."/>
            <person name="Plengvidhya V."/>
            <person name="Welker D."/>
            <person name="Hughes J."/>
            <person name="Goh Y."/>
            <person name="Benson A."/>
            <person name="Baldwin K."/>
            <person name="Lee J.H."/>
            <person name="Diaz-Muniz I."/>
            <person name="Dosti B."/>
            <person name="Smeianov V."/>
            <person name="Wechter W."/>
            <person name="Barabote R."/>
            <person name="Lorca G."/>
            <person name="Altermann E."/>
            <person name="Barrangou R."/>
            <person name="Ganesan B."/>
            <person name="Xie Y."/>
            <person name="Rawsthorne H."/>
            <person name="Tamir D."/>
            <person name="Parker C."/>
            <person name="Breidt F."/>
            <person name="Broadbent J."/>
            <person name="Hutkins R."/>
            <person name="O'Sullivan D."/>
            <person name="Steele J."/>
            <person name="Unlu G."/>
            <person name="Saier M."/>
            <person name="Klaenhammer T."/>
            <person name="Richardson P."/>
            <person name="Kozyavkin S."/>
            <person name="Weimer B."/>
            <person name="Mills D."/>
        </authorList>
    </citation>
    <scope>NUCLEOTIDE SEQUENCE [LARGE SCALE GENOMIC DNA]</scope>
    <source>
        <strain evidence="2">ATCC 334 / BCRC 17002 / CCUG 31169 / CIP 107868 / KCTC 3260 / NRRL B-441</strain>
    </source>
</reference>
<proteinExistence type="predicted"/>
<organism evidence="1 2">
    <name type="scientific">Lacticaseibacillus paracasei (strain ATCC 334 / BCRC 17002 / CCUG 31169 / CIP 107868 / KCTC 3260 / NRRL B-441)</name>
    <name type="common">Lactobacillus paracasei</name>
    <dbReference type="NCBI Taxonomy" id="321967"/>
    <lineage>
        <taxon>Bacteria</taxon>
        <taxon>Bacillati</taxon>
        <taxon>Bacillota</taxon>
        <taxon>Bacilli</taxon>
        <taxon>Lactobacillales</taxon>
        <taxon>Lactobacillaceae</taxon>
        <taxon>Lacticaseibacillus</taxon>
    </lineage>
</organism>
<dbReference type="EMBL" id="CP000423">
    <property type="protein sequence ID" value="ABJ70837.1"/>
    <property type="molecule type" value="Genomic_DNA"/>
</dbReference>
<dbReference type="KEGG" id="lca:LSEI_2085"/>
<name>Q036N5_LACP3</name>
<accession>Q036N5</accession>
<keyword evidence="2" id="KW-1185">Reference proteome</keyword>
<dbReference type="NCBIfam" id="NF040518">
    <property type="entry name" value="Lacto_Palin_RP3"/>
    <property type="match status" value="1"/>
</dbReference>
<protein>
    <submittedName>
        <fullName evidence="1">Uncharacterized protein</fullName>
    </submittedName>
</protein>
<evidence type="ECO:0000313" key="1">
    <source>
        <dbReference type="EMBL" id="ABJ70837.1"/>
    </source>
</evidence>
<dbReference type="PaxDb" id="321967-LSEI_2085"/>